<accession>A0A9P7CVP0</accession>
<dbReference type="Gene3D" id="3.40.50.1820">
    <property type="entry name" value="alpha/beta hydrolase"/>
    <property type="match status" value="1"/>
</dbReference>
<evidence type="ECO:0000313" key="1">
    <source>
        <dbReference type="EMBL" id="KAG1766321.1"/>
    </source>
</evidence>
<dbReference type="InterPro" id="IPR029058">
    <property type="entry name" value="AB_hydrolase_fold"/>
</dbReference>
<name>A0A9P7CVP0_9AGAM</name>
<dbReference type="GO" id="GO:0016787">
    <property type="term" value="F:hydrolase activity"/>
    <property type="evidence" value="ECO:0007669"/>
    <property type="project" value="UniProtKB-KW"/>
</dbReference>
<reference evidence="1" key="1">
    <citation type="journal article" date="2020" name="New Phytol.">
        <title>Comparative genomics reveals dynamic genome evolution in host specialist ectomycorrhizal fungi.</title>
        <authorList>
            <person name="Lofgren L.A."/>
            <person name="Nguyen N.H."/>
            <person name="Vilgalys R."/>
            <person name="Ruytinx J."/>
            <person name="Liao H.L."/>
            <person name="Branco S."/>
            <person name="Kuo A."/>
            <person name="LaButti K."/>
            <person name="Lipzen A."/>
            <person name="Andreopoulos W."/>
            <person name="Pangilinan J."/>
            <person name="Riley R."/>
            <person name="Hundley H."/>
            <person name="Na H."/>
            <person name="Barry K."/>
            <person name="Grigoriev I.V."/>
            <person name="Stajich J.E."/>
            <person name="Kennedy P.G."/>
        </authorList>
    </citation>
    <scope>NUCLEOTIDE SEQUENCE</scope>
    <source>
        <strain evidence="1">DOB743</strain>
    </source>
</reference>
<dbReference type="OrthoDB" id="2152248at2759"/>
<organism evidence="1 2">
    <name type="scientific">Suillus placidus</name>
    <dbReference type="NCBI Taxonomy" id="48579"/>
    <lineage>
        <taxon>Eukaryota</taxon>
        <taxon>Fungi</taxon>
        <taxon>Dikarya</taxon>
        <taxon>Basidiomycota</taxon>
        <taxon>Agaricomycotina</taxon>
        <taxon>Agaricomycetes</taxon>
        <taxon>Agaricomycetidae</taxon>
        <taxon>Boletales</taxon>
        <taxon>Suillineae</taxon>
        <taxon>Suillaceae</taxon>
        <taxon>Suillus</taxon>
    </lineage>
</organism>
<keyword evidence="1" id="KW-0378">Hydrolase</keyword>
<keyword evidence="2" id="KW-1185">Reference proteome</keyword>
<dbReference type="PANTHER" id="PTHR47381">
    <property type="entry name" value="ALPHA/BETA-HYDROLASES SUPERFAMILY PROTEIN"/>
    <property type="match status" value="1"/>
</dbReference>
<dbReference type="EMBL" id="JABBWD010000097">
    <property type="protein sequence ID" value="KAG1766321.1"/>
    <property type="molecule type" value="Genomic_DNA"/>
</dbReference>
<evidence type="ECO:0000313" key="2">
    <source>
        <dbReference type="Proteomes" id="UP000714275"/>
    </source>
</evidence>
<sequence length="300" mass="33360">MEPTKQTLLIGGLLVDVYSHPGATSSSTDQNPTTDSNIPIHALFFLHGRTESAQYKYVVDIAKVIFDESYSSLGGGERKRDLIVVAFDHRNHGKRLVDQQRNLAWGEDPAKKNDQHAIDMYTIQTGSAQDVSFLIDHLSSFLYPSGERTIVEWGMAGVSLGGHSTWIALSREPRLSLGIPIIGCPDYTKLISQRAASSRIPFSPPYFPMSFQKYLKMHDPAQLAYRAKDASNPFLGRRVLVLSGKEDKLVPWVASAEFVEGLEVGEGGVKRVVVEEGAGHECTSRMRREAGLFVREWLRL</sequence>
<dbReference type="PANTHER" id="PTHR47381:SF3">
    <property type="entry name" value="ALPHA_BETA-HYDROLASES SUPERFAMILY PROTEIN"/>
    <property type="match status" value="1"/>
</dbReference>
<dbReference type="SUPFAM" id="SSF53474">
    <property type="entry name" value="alpha/beta-Hydrolases"/>
    <property type="match status" value="1"/>
</dbReference>
<gene>
    <name evidence="1" type="ORF">EV702DRAFT_1150390</name>
</gene>
<comment type="caution">
    <text evidence="1">The sequence shown here is derived from an EMBL/GenBank/DDBJ whole genome shotgun (WGS) entry which is preliminary data.</text>
</comment>
<dbReference type="Proteomes" id="UP000714275">
    <property type="component" value="Unassembled WGS sequence"/>
</dbReference>
<proteinExistence type="predicted"/>
<protein>
    <submittedName>
        <fullName evidence="1">Alpha/Beta hydrolase protein</fullName>
    </submittedName>
</protein>
<dbReference type="AlphaFoldDB" id="A0A9P7CVP0"/>